<evidence type="ECO:0000313" key="3">
    <source>
        <dbReference type="Proteomes" id="UP000289411"/>
    </source>
</evidence>
<dbReference type="Proteomes" id="UP000289411">
    <property type="component" value="Unassembled WGS sequence"/>
</dbReference>
<feature type="chain" id="PRO_5020756985" evidence="1">
    <location>
        <begin position="21"/>
        <end position="185"/>
    </location>
</feature>
<reference evidence="2 3" key="2">
    <citation type="submission" date="2019-02" db="EMBL/GenBank/DDBJ databases">
        <title>'Lichenibacterium ramalinii' gen. nov. sp. nov., 'Lichenibacterium minor' gen. nov. sp. nov.</title>
        <authorList>
            <person name="Pankratov T."/>
        </authorList>
    </citation>
    <scope>NUCLEOTIDE SEQUENCE [LARGE SCALE GENOMIC DNA]</scope>
    <source>
        <strain evidence="2 3">RmlP001</strain>
    </source>
</reference>
<dbReference type="RefSeq" id="WP_129221481.1">
    <property type="nucleotide sequence ID" value="NZ_QYBC01000023.1"/>
</dbReference>
<feature type="signal peptide" evidence="1">
    <location>
        <begin position="1"/>
        <end position="20"/>
    </location>
</feature>
<protein>
    <submittedName>
        <fullName evidence="2">Uncharacterized protein</fullName>
    </submittedName>
</protein>
<keyword evidence="3" id="KW-1185">Reference proteome</keyword>
<reference evidence="2 3" key="1">
    <citation type="submission" date="2018-09" db="EMBL/GenBank/DDBJ databases">
        <authorList>
            <person name="Grouzdev D.S."/>
            <person name="Krutkina M.S."/>
        </authorList>
    </citation>
    <scope>NUCLEOTIDE SEQUENCE [LARGE SCALE GENOMIC DNA]</scope>
    <source>
        <strain evidence="2 3">RmlP001</strain>
    </source>
</reference>
<dbReference type="EMBL" id="QYBC01000023">
    <property type="protein sequence ID" value="RYB02113.1"/>
    <property type="molecule type" value="Genomic_DNA"/>
</dbReference>
<proteinExistence type="predicted"/>
<dbReference type="AlphaFoldDB" id="A0A4Q2R8K6"/>
<accession>A0A4Q2R8K6</accession>
<keyword evidence="1" id="KW-0732">Signal</keyword>
<comment type="caution">
    <text evidence="2">The sequence shown here is derived from an EMBL/GenBank/DDBJ whole genome shotgun (WGS) entry which is preliminary data.</text>
</comment>
<organism evidence="2 3">
    <name type="scientific">Lichenibacterium ramalinae</name>
    <dbReference type="NCBI Taxonomy" id="2316527"/>
    <lineage>
        <taxon>Bacteria</taxon>
        <taxon>Pseudomonadati</taxon>
        <taxon>Pseudomonadota</taxon>
        <taxon>Alphaproteobacteria</taxon>
        <taxon>Hyphomicrobiales</taxon>
        <taxon>Lichenihabitantaceae</taxon>
        <taxon>Lichenibacterium</taxon>
    </lineage>
</organism>
<evidence type="ECO:0000313" key="2">
    <source>
        <dbReference type="EMBL" id="RYB02113.1"/>
    </source>
</evidence>
<evidence type="ECO:0000256" key="1">
    <source>
        <dbReference type="SAM" id="SignalP"/>
    </source>
</evidence>
<dbReference type="OrthoDB" id="8602948at2"/>
<name>A0A4Q2R8K6_9HYPH</name>
<sequence>MTKWFCAMALAVLSVDAAQAADVCKAIALRDVAAIESPSSMLAKGQYDTAVTQYRVETATGDDSICSHGGYCYPMHVTIGGKRVEALRLTNCKPGTKAYAFEEGMKTYELDVIRSAVPARDLRYDDLDNKLLSMGLCSACAGNVAMMYLERPQSKCAAVTRKALEGDPAALEALQGDPGFCTYRR</sequence>
<gene>
    <name evidence="2" type="ORF">D3272_22595</name>
</gene>